<organism evidence="1 2">
    <name type="scientific">Panagrolaimus sp. JU765</name>
    <dbReference type="NCBI Taxonomy" id="591449"/>
    <lineage>
        <taxon>Eukaryota</taxon>
        <taxon>Metazoa</taxon>
        <taxon>Ecdysozoa</taxon>
        <taxon>Nematoda</taxon>
        <taxon>Chromadorea</taxon>
        <taxon>Rhabditida</taxon>
        <taxon>Tylenchina</taxon>
        <taxon>Panagrolaimomorpha</taxon>
        <taxon>Panagrolaimoidea</taxon>
        <taxon>Panagrolaimidae</taxon>
        <taxon>Panagrolaimus</taxon>
    </lineage>
</organism>
<proteinExistence type="predicted"/>
<evidence type="ECO:0000313" key="2">
    <source>
        <dbReference type="WBParaSite" id="JU765_v2.g7237.t1"/>
    </source>
</evidence>
<evidence type="ECO:0000313" key="1">
    <source>
        <dbReference type="Proteomes" id="UP000887576"/>
    </source>
</evidence>
<dbReference type="WBParaSite" id="JU765_v2.g7237.t1">
    <property type="protein sequence ID" value="JU765_v2.g7237.t1"/>
    <property type="gene ID" value="JU765_v2.g7237"/>
</dbReference>
<dbReference type="Proteomes" id="UP000887576">
    <property type="component" value="Unplaced"/>
</dbReference>
<sequence>MDDHEIVKHLNMKMPIPSGSKSIIGYTSEKKFICFLQRGNLIKSLGDVLPGNKLILSVESAYYAVEKNIAIAIFSDNPVEDLKKDDHKVCSELWFLQKLTEANVSIAKYNVFKRMISEGMIIRPARPVSVFLKTSDDLSPPLHDYDIWEARTYDPIVRECPPPKMRMAILDNRYKPGTVDVAKLVNYMAQPVAVRPLILLCKDCGPVSFNDLDGRFVLPVAQLKDRLKSG</sequence>
<reference evidence="2" key="1">
    <citation type="submission" date="2022-11" db="UniProtKB">
        <authorList>
            <consortium name="WormBaseParasite"/>
        </authorList>
    </citation>
    <scope>IDENTIFICATION</scope>
</reference>
<name>A0AC34RJ17_9BILA</name>
<accession>A0AC34RJ17</accession>
<protein>
    <submittedName>
        <fullName evidence="2">Uncharacterized protein</fullName>
    </submittedName>
</protein>